<protein>
    <recommendedName>
        <fullName evidence="5">Secreted protein</fullName>
    </recommendedName>
</protein>
<accession>A0A0U0TFN7</accession>
<organism evidence="3 4">
    <name type="scientific">Mycobacterium tuberculosis</name>
    <dbReference type="NCBI Taxonomy" id="1773"/>
    <lineage>
        <taxon>Bacteria</taxon>
        <taxon>Bacillati</taxon>
        <taxon>Actinomycetota</taxon>
        <taxon>Actinomycetes</taxon>
        <taxon>Mycobacteriales</taxon>
        <taxon>Mycobacteriaceae</taxon>
        <taxon>Mycobacterium</taxon>
        <taxon>Mycobacterium tuberculosis complex</taxon>
    </lineage>
</organism>
<dbReference type="AlphaFoldDB" id="A0A0U0TFN7"/>
<feature type="region of interest" description="Disordered" evidence="1">
    <location>
        <begin position="22"/>
        <end position="67"/>
    </location>
</feature>
<keyword evidence="2" id="KW-0732">Signal</keyword>
<gene>
    <name evidence="3" type="ORF">ERS007703_05317</name>
</gene>
<name>A0A0U0TFN7_MYCTX</name>
<proteinExistence type="predicted"/>
<evidence type="ECO:0000256" key="2">
    <source>
        <dbReference type="SAM" id="SignalP"/>
    </source>
</evidence>
<evidence type="ECO:0000256" key="1">
    <source>
        <dbReference type="SAM" id="MobiDB-lite"/>
    </source>
</evidence>
<feature type="chain" id="PRO_5039132968" description="Secreted protein" evidence="2">
    <location>
        <begin position="19"/>
        <end position="80"/>
    </location>
</feature>
<sequence length="80" mass="7844">MRCVPVSVVATCAAFAAASTHTTSLGTASGPSAAMTTSSSTCEAMTSGSMPASRRTLSRPGEADPSTSRVIGACASFLAV</sequence>
<dbReference type="Proteomes" id="UP000038802">
    <property type="component" value="Unassembled WGS sequence"/>
</dbReference>
<evidence type="ECO:0008006" key="5">
    <source>
        <dbReference type="Google" id="ProtNLM"/>
    </source>
</evidence>
<evidence type="ECO:0000313" key="4">
    <source>
        <dbReference type="Proteomes" id="UP000038802"/>
    </source>
</evidence>
<reference evidence="4" key="1">
    <citation type="submission" date="2015-03" db="EMBL/GenBank/DDBJ databases">
        <authorList>
            <consortium name="Pathogen Informatics"/>
        </authorList>
    </citation>
    <scope>NUCLEOTIDE SEQUENCE [LARGE SCALE GENOMIC DNA]</scope>
    <source>
        <strain evidence="4">K00500041</strain>
    </source>
</reference>
<evidence type="ECO:0000313" key="3">
    <source>
        <dbReference type="EMBL" id="COX52868.1"/>
    </source>
</evidence>
<feature type="compositionally biased region" description="Polar residues" evidence="1">
    <location>
        <begin position="25"/>
        <end position="50"/>
    </location>
</feature>
<feature type="signal peptide" evidence="2">
    <location>
        <begin position="1"/>
        <end position="18"/>
    </location>
</feature>
<dbReference type="EMBL" id="CSAE01001342">
    <property type="protein sequence ID" value="COX52868.1"/>
    <property type="molecule type" value="Genomic_DNA"/>
</dbReference>